<keyword evidence="2" id="KW-1185">Reference proteome</keyword>
<proteinExistence type="predicted"/>
<sequence>MNGPKRRNRGARRTTAMWQSCHPIRFGVSMLFRAFLALVVVSSSACASMGTRDALVSDRPDFTERASTIAPRHVQVEAGQTTSREGEARVNAVGEVLVRAGLTPRLELRVSGNSWVQERVAGTVNSGLEDGAIGIKYNVTEGPDEPSWRPTFSVIAHTTVPTGSDAFRVSRAQPEVKLLGAWTLSDRLGFSSN</sequence>
<dbReference type="Pfam" id="PF13557">
    <property type="entry name" value="Phenol_MetA_deg"/>
    <property type="match status" value="1"/>
</dbReference>
<dbReference type="AlphaFoldDB" id="C1AAE2"/>
<accession>C1AAE2</accession>
<reference evidence="2" key="1">
    <citation type="submission" date="2006-03" db="EMBL/GenBank/DDBJ databases">
        <title>Complete genome sequence of Gemmatimonas aurantiaca T-27 that represents a novel phylum Gemmatimonadetes.</title>
        <authorList>
            <person name="Takasaki K."/>
            <person name="Ichikawa N."/>
            <person name="Miura H."/>
            <person name="Matsushita S."/>
            <person name="Watanabe Y."/>
            <person name="Oguchi A."/>
            <person name="Ankai A."/>
            <person name="Yashiro I."/>
            <person name="Takahashi M."/>
            <person name="Terui Y."/>
            <person name="Fukui S."/>
            <person name="Yokoyama H."/>
            <person name="Tanikawa S."/>
            <person name="Hanada S."/>
            <person name="Kamagata Y."/>
            <person name="Fujita N."/>
        </authorList>
    </citation>
    <scope>NUCLEOTIDE SEQUENCE [LARGE SCALE GENOMIC DNA]</scope>
    <source>
        <strain evidence="2">T-27 / DSM 14586 / JCM 11422 / NBRC 100505</strain>
    </source>
</reference>
<dbReference type="InterPro" id="IPR025737">
    <property type="entry name" value="FApF"/>
</dbReference>
<dbReference type="HOGENOM" id="CLU_1406991_0_0_0"/>
<name>C1AAE2_GEMAT</name>
<evidence type="ECO:0000313" key="2">
    <source>
        <dbReference type="Proteomes" id="UP000002209"/>
    </source>
</evidence>
<dbReference type="eggNOG" id="ENOG5030TQT">
    <property type="taxonomic scope" value="Bacteria"/>
</dbReference>
<gene>
    <name evidence="1" type="ordered locus">GAU_2698</name>
</gene>
<dbReference type="EMBL" id="AP009153">
    <property type="protein sequence ID" value="BAH39740.1"/>
    <property type="molecule type" value="Genomic_DNA"/>
</dbReference>
<organism evidence="1 2">
    <name type="scientific">Gemmatimonas aurantiaca (strain DSM 14586 / JCM 11422 / NBRC 100505 / T-27)</name>
    <dbReference type="NCBI Taxonomy" id="379066"/>
    <lineage>
        <taxon>Bacteria</taxon>
        <taxon>Pseudomonadati</taxon>
        <taxon>Gemmatimonadota</taxon>
        <taxon>Gemmatimonadia</taxon>
        <taxon>Gemmatimonadales</taxon>
        <taxon>Gemmatimonadaceae</taxon>
        <taxon>Gemmatimonas</taxon>
    </lineage>
</organism>
<evidence type="ECO:0008006" key="3">
    <source>
        <dbReference type="Google" id="ProtNLM"/>
    </source>
</evidence>
<dbReference type="KEGG" id="gau:GAU_2698"/>
<protein>
    <recommendedName>
        <fullName evidence="3">Transporter</fullName>
    </recommendedName>
</protein>
<dbReference type="Proteomes" id="UP000002209">
    <property type="component" value="Chromosome"/>
</dbReference>
<dbReference type="STRING" id="379066.GAU_2698"/>
<evidence type="ECO:0000313" key="1">
    <source>
        <dbReference type="EMBL" id="BAH39740.1"/>
    </source>
</evidence>